<keyword evidence="2" id="KW-0184">Conjugation</keyword>
<gene>
    <name evidence="6" type="ORF">E0H85_12930</name>
</gene>
<dbReference type="Pfam" id="PF03389">
    <property type="entry name" value="MobA_MobL"/>
    <property type="match status" value="1"/>
</dbReference>
<dbReference type="AlphaFoldDB" id="A0A4R0EJM7"/>
<evidence type="ECO:0000313" key="6">
    <source>
        <dbReference type="EMBL" id="TCB57105.1"/>
    </source>
</evidence>
<comment type="similarity">
    <text evidence="1">Belongs to the MobA/MobL family.</text>
</comment>
<feature type="domain" description="MobA/MobL protein" evidence="5">
    <location>
        <begin position="17"/>
        <end position="224"/>
    </location>
</feature>
<name>A0A4R0EJM7_9GAMM</name>
<evidence type="ECO:0000256" key="1">
    <source>
        <dbReference type="ARBA" id="ARBA00010873"/>
    </source>
</evidence>
<dbReference type="Proteomes" id="UP000291380">
    <property type="component" value="Unassembled WGS sequence"/>
</dbReference>
<proteinExistence type="inferred from homology"/>
<evidence type="ECO:0000256" key="4">
    <source>
        <dbReference type="SAM" id="MobiDB-lite"/>
    </source>
</evidence>
<dbReference type="NCBIfam" id="NF041496">
    <property type="entry name" value="MobQ"/>
    <property type="match status" value="1"/>
</dbReference>
<dbReference type="OrthoDB" id="1826980at2"/>
<protein>
    <recommendedName>
        <fullName evidence="5">MobA/MobL protein domain-containing protein</fullName>
    </recommendedName>
</protein>
<keyword evidence="3" id="KW-0175">Coiled coil</keyword>
<dbReference type="InterPro" id="IPR005053">
    <property type="entry name" value="MobA_MobL"/>
</dbReference>
<reference evidence="6 7" key="1">
    <citation type="submission" date="2019-02" db="EMBL/GenBank/DDBJ databases">
        <title>High diversity of culturable Acinetobacter species in natural soil and water ecosystems.</title>
        <authorList>
            <person name="Radolfova-Krizova L."/>
            <person name="Nemec A."/>
        </authorList>
    </citation>
    <scope>NUCLEOTIDE SEQUENCE [LARGE SCALE GENOMIC DNA]</scope>
    <source>
        <strain evidence="6 7">ANC 4281</strain>
    </source>
</reference>
<dbReference type="RefSeq" id="WP_131271789.1">
    <property type="nucleotide sequence ID" value="NZ_SJOA01000019.1"/>
</dbReference>
<feature type="region of interest" description="Disordered" evidence="4">
    <location>
        <begin position="283"/>
        <end position="302"/>
    </location>
</feature>
<feature type="region of interest" description="Disordered" evidence="4">
    <location>
        <begin position="418"/>
        <end position="457"/>
    </location>
</feature>
<organism evidence="6 7">
    <name type="scientific">Acinetobacter terrae</name>
    <dbReference type="NCBI Taxonomy" id="2731247"/>
    <lineage>
        <taxon>Bacteria</taxon>
        <taxon>Pseudomonadati</taxon>
        <taxon>Pseudomonadota</taxon>
        <taxon>Gammaproteobacteria</taxon>
        <taxon>Moraxellales</taxon>
        <taxon>Moraxellaceae</taxon>
        <taxon>Acinetobacter</taxon>
        <taxon>Acinetobacter Taxon 24</taxon>
    </lineage>
</organism>
<evidence type="ECO:0000256" key="3">
    <source>
        <dbReference type="SAM" id="Coils"/>
    </source>
</evidence>
<accession>A0A4R0EJM7</accession>
<dbReference type="Gene3D" id="3.30.930.30">
    <property type="match status" value="1"/>
</dbReference>
<evidence type="ECO:0000256" key="2">
    <source>
        <dbReference type="ARBA" id="ARBA00022971"/>
    </source>
</evidence>
<comment type="caution">
    <text evidence="6">The sequence shown here is derived from an EMBL/GenBank/DDBJ whole genome shotgun (WGS) entry which is preliminary data.</text>
</comment>
<evidence type="ECO:0000259" key="5">
    <source>
        <dbReference type="Pfam" id="PF03389"/>
    </source>
</evidence>
<feature type="coiled-coil region" evidence="3">
    <location>
        <begin position="331"/>
        <end position="358"/>
    </location>
</feature>
<sequence>MAIYHFSVKTISRSAGRSAVACSAYRSGEKLIDERQGKEQDYTRKTGIEFTKIYAPENTNPELLDRNQLWNTVEKVERRKDANLAREFEIAFPHELNAEQRQEMLNELCQELVKRHGVIVDAAIHAPHTQSGSDERNYHAHIMFTGRQIDLETGDFAKKRNRDFNKENSSQTVNQWRETFADLTNQHLARAGHLSKVDHRSYADQDNGLQATIHEGSKVTQLRRQGIDTEISLKNDLIKEQNTEKQHFPEILKGLEQEIRLTESQIDKYKLDMSLETIKRLSSTMETPKQAETPKQQEKPLERKIEPSTRIEKPKLSATQQFNLLTEQLARQKQQKVIDKLRSEMTELKSDYAKQTELSKKPKPMFFGKLKWEQEQAETRGNLNNIKRRFDTNKTKISHLEEQKPYVSHDEYKAVAEKHPALHREMLKEKEQQEQIRQRQRNLEPTRSRTASKDRER</sequence>
<evidence type="ECO:0000313" key="7">
    <source>
        <dbReference type="Proteomes" id="UP000291380"/>
    </source>
</evidence>
<dbReference type="EMBL" id="SJOA01000019">
    <property type="protein sequence ID" value="TCB57105.1"/>
    <property type="molecule type" value="Genomic_DNA"/>
</dbReference>